<sequence>MASLILLLVPFLSLVVLLLSRALGSRINRPKNGSAPDLQIDHCVEEKAPYRDIEPLEDFDWTSTPPIQNAPLKPKYHLTMALETISISDLIAMDNTYAARMKIRREIMRENLEAALQCNPVCEPAVLELYDWMVNTYLPTRFPAIYTRSEKGMFNTVNNEILPTSPPSALSALNTLGAHVDTDFLLLLPSSKAPDGSPIYHLEAFVACFPSGFSTRKKLGLPLAEIHSPVPGYRAKLEKSMDRFFARVEVGKVVKRSNWALTTDDRLFAEGGSHLYENGTTDGDVMESQESEIDLQADLQAQKDAVQVEDCRLRSERQVLFRLAKTKALVFATKTYQYRLEEVKEDGYGEVLHHTAYVDQSLVGTGNVDKAAIFSADGTGVWATSAGFTVTPQEMQEVVNAYKDKADVKQIQSTGIHIAGERYVVLKAEENSIYGKKGKEGVIIVKTQQAILVTHYPENVQPGNATNTVEQLGDYLKSVGY</sequence>
<evidence type="ECO:0000313" key="9">
    <source>
        <dbReference type="Proteomes" id="UP001296104"/>
    </source>
</evidence>
<comment type="caution">
    <text evidence="8">The sequence shown here is derived from an EMBL/GenBank/DDBJ whole genome shotgun (WGS) entry which is preliminary data.</text>
</comment>
<keyword evidence="3" id="KW-0963">Cytoplasm</keyword>
<evidence type="ECO:0000256" key="1">
    <source>
        <dbReference type="ARBA" id="ARBA00004245"/>
    </source>
</evidence>
<dbReference type="GO" id="GO:0005856">
    <property type="term" value="C:cytoskeleton"/>
    <property type="evidence" value="ECO:0007669"/>
    <property type="project" value="UniProtKB-SubCell"/>
</dbReference>
<evidence type="ECO:0000256" key="2">
    <source>
        <dbReference type="ARBA" id="ARBA00010058"/>
    </source>
</evidence>
<dbReference type="EMBL" id="CAVMBE010000004">
    <property type="protein sequence ID" value="CAK3825491.1"/>
    <property type="molecule type" value="Genomic_DNA"/>
</dbReference>
<dbReference type="GO" id="GO:0003785">
    <property type="term" value="F:actin monomer binding"/>
    <property type="evidence" value="ECO:0007669"/>
    <property type="project" value="TreeGrafter"/>
</dbReference>
<organism evidence="8 9">
    <name type="scientific">Lecanosticta acicola</name>
    <dbReference type="NCBI Taxonomy" id="111012"/>
    <lineage>
        <taxon>Eukaryota</taxon>
        <taxon>Fungi</taxon>
        <taxon>Dikarya</taxon>
        <taxon>Ascomycota</taxon>
        <taxon>Pezizomycotina</taxon>
        <taxon>Dothideomycetes</taxon>
        <taxon>Dothideomycetidae</taxon>
        <taxon>Mycosphaerellales</taxon>
        <taxon>Mycosphaerellaceae</taxon>
        <taxon>Lecanosticta</taxon>
    </lineage>
</organism>
<dbReference type="InterPro" id="IPR005455">
    <property type="entry name" value="PFN_euk"/>
</dbReference>
<gene>
    <name evidence="8" type="ORF">LECACI_7A001253</name>
</gene>
<evidence type="ECO:0000256" key="6">
    <source>
        <dbReference type="RuleBase" id="RU003909"/>
    </source>
</evidence>
<dbReference type="SUPFAM" id="SSF55770">
    <property type="entry name" value="Profilin (actin-binding protein)"/>
    <property type="match status" value="1"/>
</dbReference>
<protein>
    <recommendedName>
        <fullName evidence="6">Profilin</fullName>
    </recommendedName>
</protein>
<dbReference type="GO" id="GO:0005938">
    <property type="term" value="C:cell cortex"/>
    <property type="evidence" value="ECO:0007669"/>
    <property type="project" value="TreeGrafter"/>
</dbReference>
<dbReference type="Pfam" id="PF11927">
    <property type="entry name" value="HODM_asu-like"/>
    <property type="match status" value="1"/>
</dbReference>
<dbReference type="PRINTS" id="PR00392">
    <property type="entry name" value="PROFILIN"/>
</dbReference>
<evidence type="ECO:0000256" key="4">
    <source>
        <dbReference type="ARBA" id="ARBA00023203"/>
    </source>
</evidence>
<dbReference type="InterPro" id="IPR021848">
    <property type="entry name" value="HODM_asu-like"/>
</dbReference>
<feature type="chain" id="PRO_5042482327" description="Profilin" evidence="7">
    <location>
        <begin position="25"/>
        <end position="481"/>
    </location>
</feature>
<comment type="similarity">
    <text evidence="2 6">Belongs to the profilin family.</text>
</comment>
<proteinExistence type="inferred from homology"/>
<evidence type="ECO:0000256" key="3">
    <source>
        <dbReference type="ARBA" id="ARBA00022490"/>
    </source>
</evidence>
<evidence type="ECO:0000313" key="8">
    <source>
        <dbReference type="EMBL" id="CAK3825491.1"/>
    </source>
</evidence>
<dbReference type="CDD" id="cd00148">
    <property type="entry name" value="PROF"/>
    <property type="match status" value="1"/>
</dbReference>
<dbReference type="Proteomes" id="UP001296104">
    <property type="component" value="Unassembled WGS sequence"/>
</dbReference>
<dbReference type="GO" id="GO:1903475">
    <property type="term" value="P:mitotic actomyosin contractile ring assembly"/>
    <property type="evidence" value="ECO:0007669"/>
    <property type="project" value="UniProtKB-ARBA"/>
</dbReference>
<dbReference type="Pfam" id="PF00235">
    <property type="entry name" value="Profilin"/>
    <property type="match status" value="1"/>
</dbReference>
<evidence type="ECO:0000256" key="5">
    <source>
        <dbReference type="ARBA" id="ARBA00023212"/>
    </source>
</evidence>
<dbReference type="PANTHER" id="PTHR11604:SF0">
    <property type="entry name" value="PROFILIN"/>
    <property type="match status" value="1"/>
</dbReference>
<keyword evidence="7" id="KW-0732">Signal</keyword>
<dbReference type="AlphaFoldDB" id="A0AAI9E7S3"/>
<dbReference type="InterPro" id="IPR036140">
    <property type="entry name" value="PFN_sf"/>
</dbReference>
<reference evidence="8" key="1">
    <citation type="submission" date="2023-11" db="EMBL/GenBank/DDBJ databases">
        <authorList>
            <person name="Alioto T."/>
            <person name="Alioto T."/>
            <person name="Gomez Garrido J."/>
        </authorList>
    </citation>
    <scope>NUCLEOTIDE SEQUENCE</scope>
</reference>
<dbReference type="SMART" id="SM00392">
    <property type="entry name" value="PROF"/>
    <property type="match status" value="1"/>
</dbReference>
<accession>A0AAI9E7S3</accession>
<keyword evidence="5" id="KW-0206">Cytoskeleton</keyword>
<dbReference type="FunFam" id="3.30.450.30:FF:000001">
    <property type="entry name" value="Profilin"/>
    <property type="match status" value="1"/>
</dbReference>
<keyword evidence="9" id="KW-1185">Reference proteome</keyword>
<name>A0AAI9E7S3_9PEZI</name>
<evidence type="ECO:0000256" key="7">
    <source>
        <dbReference type="SAM" id="SignalP"/>
    </source>
</evidence>
<dbReference type="InterPro" id="IPR048278">
    <property type="entry name" value="PFN"/>
</dbReference>
<dbReference type="Gene3D" id="3.30.450.30">
    <property type="entry name" value="Dynein light chain 2a, cytoplasmic"/>
    <property type="match status" value="1"/>
</dbReference>
<dbReference type="PANTHER" id="PTHR11604">
    <property type="entry name" value="PROFILIN"/>
    <property type="match status" value="1"/>
</dbReference>
<keyword evidence="4 6" id="KW-0009">Actin-binding</keyword>
<feature type="signal peptide" evidence="7">
    <location>
        <begin position="1"/>
        <end position="24"/>
    </location>
</feature>
<comment type="subcellular location">
    <subcellularLocation>
        <location evidence="1">Cytoplasm</location>
        <location evidence="1">Cytoskeleton</location>
    </subcellularLocation>
</comment>